<dbReference type="Proteomes" id="UP000279968">
    <property type="component" value="Unassembled WGS sequence"/>
</dbReference>
<feature type="compositionally biased region" description="Low complexity" evidence="1">
    <location>
        <begin position="789"/>
        <end position="799"/>
    </location>
</feature>
<feature type="compositionally biased region" description="Basic and acidic residues" evidence="1">
    <location>
        <begin position="17"/>
        <end position="27"/>
    </location>
</feature>
<evidence type="ECO:0000313" key="5">
    <source>
        <dbReference type="Proteomes" id="UP000279968"/>
    </source>
</evidence>
<dbReference type="GO" id="GO:0006813">
    <property type="term" value="P:potassium ion transport"/>
    <property type="evidence" value="ECO:0007669"/>
    <property type="project" value="InterPro"/>
</dbReference>
<evidence type="ECO:0000259" key="3">
    <source>
        <dbReference type="PROSITE" id="PS51201"/>
    </source>
</evidence>
<evidence type="ECO:0000313" key="4">
    <source>
        <dbReference type="EMBL" id="RKN56056.1"/>
    </source>
</evidence>
<dbReference type="AlphaFoldDB" id="A0A3B0AA56"/>
<dbReference type="InterPro" id="IPR003148">
    <property type="entry name" value="RCK_N"/>
</dbReference>
<feature type="compositionally biased region" description="Gly residues" evidence="1">
    <location>
        <begin position="114"/>
        <end position="131"/>
    </location>
</feature>
<dbReference type="InterPro" id="IPR036291">
    <property type="entry name" value="NAD(P)-bd_dom_sf"/>
</dbReference>
<feature type="compositionally biased region" description="Basic residues" evidence="1">
    <location>
        <begin position="28"/>
        <end position="41"/>
    </location>
</feature>
<dbReference type="Pfam" id="PF02254">
    <property type="entry name" value="TrkA_N"/>
    <property type="match status" value="2"/>
</dbReference>
<keyword evidence="5" id="KW-1185">Reference proteome</keyword>
<dbReference type="SUPFAM" id="SSF51735">
    <property type="entry name" value="NAD(P)-binding Rossmann-fold domains"/>
    <property type="match status" value="2"/>
</dbReference>
<evidence type="ECO:0000256" key="2">
    <source>
        <dbReference type="SAM" id="Phobius"/>
    </source>
</evidence>
<dbReference type="EMBL" id="RBAN01000002">
    <property type="protein sequence ID" value="RKN56056.1"/>
    <property type="molecule type" value="Genomic_DNA"/>
</dbReference>
<keyword evidence="2" id="KW-0812">Transmembrane</keyword>
<feature type="transmembrane region" description="Helical" evidence="2">
    <location>
        <begin position="505"/>
        <end position="526"/>
    </location>
</feature>
<accession>A0A3B0AA56</accession>
<feature type="region of interest" description="Disordered" evidence="1">
    <location>
        <begin position="778"/>
        <end position="811"/>
    </location>
</feature>
<keyword evidence="2" id="KW-1133">Transmembrane helix</keyword>
<protein>
    <recommendedName>
        <fullName evidence="3">RCK N-terminal domain-containing protein</fullName>
    </recommendedName>
</protein>
<dbReference type="PANTHER" id="PTHR43833:SF11">
    <property type="entry name" value="VOLTAGE-GATED POTASSIUM CHANNEL KCH"/>
    <property type="match status" value="1"/>
</dbReference>
<dbReference type="PANTHER" id="PTHR43833">
    <property type="entry name" value="POTASSIUM CHANNEL PROTEIN 2-RELATED-RELATED"/>
    <property type="match status" value="1"/>
</dbReference>
<keyword evidence="2" id="KW-0472">Membrane</keyword>
<feature type="region of interest" description="Disordered" evidence="1">
    <location>
        <begin position="1"/>
        <end position="221"/>
    </location>
</feature>
<evidence type="ECO:0000256" key="1">
    <source>
        <dbReference type="SAM" id="MobiDB-lite"/>
    </source>
</evidence>
<organism evidence="4 5">
    <name type="scientific">Micromonospora costi</name>
    <dbReference type="NCBI Taxonomy" id="1530042"/>
    <lineage>
        <taxon>Bacteria</taxon>
        <taxon>Bacillati</taxon>
        <taxon>Actinomycetota</taxon>
        <taxon>Actinomycetes</taxon>
        <taxon>Micromonosporales</taxon>
        <taxon>Micromonosporaceae</taxon>
        <taxon>Micromonospora</taxon>
    </lineage>
</organism>
<dbReference type="Gene3D" id="3.40.50.720">
    <property type="entry name" value="NAD(P)-binding Rossmann-like Domain"/>
    <property type="match status" value="2"/>
</dbReference>
<feature type="transmembrane region" description="Helical" evidence="2">
    <location>
        <begin position="452"/>
        <end position="473"/>
    </location>
</feature>
<reference evidence="4 5" key="1">
    <citation type="journal article" date="2015" name="Int. J. Syst. Evol. Microbiol.">
        <title>Micromonospora costi sp. nov., isolated from a leaf of Costus speciosus.</title>
        <authorList>
            <person name="Thawai C."/>
        </authorList>
    </citation>
    <scope>NUCLEOTIDE SEQUENCE [LARGE SCALE GENOMIC DNA]</scope>
    <source>
        <strain evidence="4 5">CS1-12</strain>
    </source>
</reference>
<feature type="compositionally biased region" description="Low complexity" evidence="1">
    <location>
        <begin position="147"/>
        <end position="168"/>
    </location>
</feature>
<feature type="domain" description="RCK N-terminal" evidence="3">
    <location>
        <begin position="546"/>
        <end position="677"/>
    </location>
</feature>
<dbReference type="InterPro" id="IPR050721">
    <property type="entry name" value="Trk_Ktr_HKT_K-transport"/>
</dbReference>
<name>A0A3B0AA56_9ACTN</name>
<feature type="compositionally biased region" description="Gly residues" evidence="1">
    <location>
        <begin position="83"/>
        <end position="92"/>
    </location>
</feature>
<feature type="compositionally biased region" description="Basic and acidic residues" evidence="1">
    <location>
        <begin position="801"/>
        <end position="811"/>
    </location>
</feature>
<dbReference type="PROSITE" id="PS51201">
    <property type="entry name" value="RCK_N"/>
    <property type="match status" value="1"/>
</dbReference>
<sequence length="811" mass="84153">METHERPGPPLRAGAAADHRRLRDGGLRRPRRRPGVRHRPGHAGDAGGTAGRAHRRGGGRLAGAGRAGRRPGLPPPRTRDGGGRLGGRGGAAAGTAAVDRVGPGRARRRRRTGLGAGPDGAGRDGGPGAVPGGATEAGRRHGRLHRPPGGAVLAADRRAQPAAAVPARRTGRGVADRRPARGLLSREGPRPPGRGPSPVESGRYDPDVSDEATPATEPSPARFVVCGDSTLARRLVTELVDRYGVPVTVVLPSLTGNHAPDIAEFRPETGDPALRPEILVARRLTADVLDRAGVRDAAAVALVGADDVANVDAAMIARELDPDVRLVVRLFNAVLGEGVASMLGDCAVLSGSEIAAPAFVAATLDDEAPTYLRLADDELVRATSRRAVEGTAADVVCALADTGGPEPVTLPADEEGADLVLVREYGRRGDPEPQRRRPHLLRTTGLLFGRTLRLALGGMAVLFAVAAAVLAYARDLGPTDAAYLVLLTALGGADADPAASPVEKVIAVALAIAGVALVPTVTALVVDALVHARLKVAAGGLADPVDDHVIVVGLGNIGTRVLQELHAFGRTVVGVDRTESARGVAVARELGVPVVIGDATSPETLRAASARTCRALLVLTADDVTNLETALLGRSVHRSRGTPGRPDGTLRVVLRLFDDGFAQRVQRTFGLTRSRSVSYLAAPAFAAAMMGREVIDTISVGRRVLLVAELPIGAGSDIEGRYCPDISVPGEVRVIAMRTGRAGQTIWSLPDRRPLVRTDRLLVVATRAGLAALLPRTVPSADPPPLAEPAPLRLLTAPAGRADRPESERPA</sequence>
<proteinExistence type="predicted"/>
<feature type="compositionally biased region" description="Low complexity" evidence="1">
    <location>
        <begin position="93"/>
        <end position="104"/>
    </location>
</feature>
<gene>
    <name evidence="4" type="ORF">D7193_16020</name>
</gene>
<comment type="caution">
    <text evidence="4">The sequence shown here is derived from an EMBL/GenBank/DDBJ whole genome shotgun (WGS) entry which is preliminary data.</text>
</comment>